<proteinExistence type="predicted"/>
<dbReference type="RefSeq" id="XP_005780252.1">
    <property type="nucleotide sequence ID" value="XM_005780195.1"/>
</dbReference>
<dbReference type="PaxDb" id="2903-EOD27823"/>
<protein>
    <recommendedName>
        <fullName evidence="4">Fe2OG dioxygenase domain-containing protein</fullName>
    </recommendedName>
</protein>
<dbReference type="InterPro" id="IPR011990">
    <property type="entry name" value="TPR-like_helical_dom_sf"/>
</dbReference>
<keyword evidence="3" id="KW-1185">Reference proteome</keyword>
<evidence type="ECO:0000256" key="1">
    <source>
        <dbReference type="SAM" id="MobiDB-lite"/>
    </source>
</evidence>
<dbReference type="SUPFAM" id="SSF51197">
    <property type="entry name" value="Clavaminate synthase-like"/>
    <property type="match status" value="1"/>
</dbReference>
<feature type="compositionally biased region" description="Acidic residues" evidence="1">
    <location>
        <begin position="305"/>
        <end position="319"/>
    </location>
</feature>
<dbReference type="HOGENOM" id="CLU_618861_0_0_1"/>
<organism evidence="2 3">
    <name type="scientific">Emiliania huxleyi (strain CCMP1516)</name>
    <dbReference type="NCBI Taxonomy" id="280463"/>
    <lineage>
        <taxon>Eukaryota</taxon>
        <taxon>Haptista</taxon>
        <taxon>Haptophyta</taxon>
        <taxon>Prymnesiophyceae</taxon>
        <taxon>Isochrysidales</taxon>
        <taxon>Noelaerhabdaceae</taxon>
        <taxon>Emiliania</taxon>
    </lineage>
</organism>
<dbReference type="Gene3D" id="2.60.120.620">
    <property type="entry name" value="q2cbj1_9rhob like domain"/>
    <property type="match status" value="1"/>
</dbReference>
<accession>A0A0D3JWD8</accession>
<name>A0A0D3JWD8_EMIH1</name>
<reference evidence="3" key="1">
    <citation type="journal article" date="2013" name="Nature">
        <title>Pan genome of the phytoplankton Emiliania underpins its global distribution.</title>
        <authorList>
            <person name="Read B.A."/>
            <person name="Kegel J."/>
            <person name="Klute M.J."/>
            <person name="Kuo A."/>
            <person name="Lefebvre S.C."/>
            <person name="Maumus F."/>
            <person name="Mayer C."/>
            <person name="Miller J."/>
            <person name="Monier A."/>
            <person name="Salamov A."/>
            <person name="Young J."/>
            <person name="Aguilar M."/>
            <person name="Claverie J.M."/>
            <person name="Frickenhaus S."/>
            <person name="Gonzalez K."/>
            <person name="Herman E.K."/>
            <person name="Lin Y.C."/>
            <person name="Napier J."/>
            <person name="Ogata H."/>
            <person name="Sarno A.F."/>
            <person name="Shmutz J."/>
            <person name="Schroeder D."/>
            <person name="de Vargas C."/>
            <person name="Verret F."/>
            <person name="von Dassow P."/>
            <person name="Valentin K."/>
            <person name="Van de Peer Y."/>
            <person name="Wheeler G."/>
            <person name="Dacks J.B."/>
            <person name="Delwiche C.F."/>
            <person name="Dyhrman S.T."/>
            <person name="Glockner G."/>
            <person name="John U."/>
            <person name="Richards T."/>
            <person name="Worden A.Z."/>
            <person name="Zhang X."/>
            <person name="Grigoriev I.V."/>
            <person name="Allen A.E."/>
            <person name="Bidle K."/>
            <person name="Borodovsky M."/>
            <person name="Bowler C."/>
            <person name="Brownlee C."/>
            <person name="Cock J.M."/>
            <person name="Elias M."/>
            <person name="Gladyshev V.N."/>
            <person name="Groth M."/>
            <person name="Guda C."/>
            <person name="Hadaegh A."/>
            <person name="Iglesias-Rodriguez M.D."/>
            <person name="Jenkins J."/>
            <person name="Jones B.M."/>
            <person name="Lawson T."/>
            <person name="Leese F."/>
            <person name="Lindquist E."/>
            <person name="Lobanov A."/>
            <person name="Lomsadze A."/>
            <person name="Malik S.B."/>
            <person name="Marsh M.E."/>
            <person name="Mackinder L."/>
            <person name="Mock T."/>
            <person name="Mueller-Roeber B."/>
            <person name="Pagarete A."/>
            <person name="Parker M."/>
            <person name="Probert I."/>
            <person name="Quesneville H."/>
            <person name="Raines C."/>
            <person name="Rensing S.A."/>
            <person name="Riano-Pachon D.M."/>
            <person name="Richier S."/>
            <person name="Rokitta S."/>
            <person name="Shiraiwa Y."/>
            <person name="Soanes D.M."/>
            <person name="van der Giezen M."/>
            <person name="Wahlund T.M."/>
            <person name="Williams B."/>
            <person name="Wilson W."/>
            <person name="Wolfe G."/>
            <person name="Wurch L.L."/>
        </authorList>
    </citation>
    <scope>NUCLEOTIDE SEQUENCE</scope>
</reference>
<evidence type="ECO:0000313" key="3">
    <source>
        <dbReference type="Proteomes" id="UP000013827"/>
    </source>
</evidence>
<dbReference type="AlphaFoldDB" id="A0A0D3JWD8"/>
<feature type="region of interest" description="Disordered" evidence="1">
    <location>
        <begin position="269"/>
        <end position="326"/>
    </location>
</feature>
<feature type="compositionally biased region" description="Basic and acidic residues" evidence="1">
    <location>
        <begin position="277"/>
        <end position="304"/>
    </location>
</feature>
<sequence>MLFVHAAALSLTELDAIRRLNARSHRHECEACLRAWPTIASAPSRRSIATTPRLVGSDALVAPGNAPFGSRALVHATVEPVLAPETCADIIAEAEERAAADGWGSRYTLQSGSDELHLADLPRASAAVAAALPDIAAIATAALLPPEHKPSDLRVLNALVVRYDAARSKDHMAPHGDANLLTVNVALSAGHEGGGTWFLAVRGGEAEEEEAEEAAEEGGEAHGGAVVEPGGVGHALLHAGALWHAGARTAKGAERRVLTARAIAALGGGDAAAGEGRAGRAGREGREGRAGRERREGQERREGEGAEEGEAAEEGEGGEAGEGRAAGGAEAARLLELAVRLNPADAEPWIQLATARRRQGDVDGAAAAGRRAVALGRASGVASFDALYNLGCDVEPALDAVGAALALEPRAADIWAELARLKLAAGELADARACAEKCAELRSA</sequence>
<dbReference type="GeneID" id="17273369"/>
<evidence type="ECO:0000313" key="2">
    <source>
        <dbReference type="EnsemblProtists" id="EOD27823"/>
    </source>
</evidence>
<reference evidence="2" key="2">
    <citation type="submission" date="2024-10" db="UniProtKB">
        <authorList>
            <consortium name="EnsemblProtists"/>
        </authorList>
    </citation>
    <scope>IDENTIFICATION</scope>
</reference>
<evidence type="ECO:0008006" key="4">
    <source>
        <dbReference type="Google" id="ProtNLM"/>
    </source>
</evidence>
<dbReference type="Proteomes" id="UP000013827">
    <property type="component" value="Unassembled WGS sequence"/>
</dbReference>
<dbReference type="Gene3D" id="1.25.40.10">
    <property type="entry name" value="Tetratricopeptide repeat domain"/>
    <property type="match status" value="1"/>
</dbReference>
<dbReference type="SUPFAM" id="SSF48452">
    <property type="entry name" value="TPR-like"/>
    <property type="match status" value="1"/>
</dbReference>
<dbReference type="EnsemblProtists" id="EOD27823">
    <property type="protein sequence ID" value="EOD27823"/>
    <property type="gene ID" value="EMIHUDRAFT_100186"/>
</dbReference>
<dbReference type="KEGG" id="ehx:EMIHUDRAFT_100186"/>